<gene>
    <name evidence="2" type="ORF">EC1118_1F29_0001g</name>
</gene>
<keyword evidence="1" id="KW-0472">Membrane</keyword>
<dbReference type="HOGENOM" id="CLU_2028521_0_0_1"/>
<accession>C8Z7Z1</accession>
<dbReference type="Proteomes" id="UP000000286">
    <property type="component" value="Chromosome VI"/>
</dbReference>
<name>C8Z7Z1_YEAS8</name>
<evidence type="ECO:0000313" key="3">
    <source>
        <dbReference type="Proteomes" id="UP000000286"/>
    </source>
</evidence>
<keyword evidence="1" id="KW-0812">Transmembrane</keyword>
<dbReference type="EMBL" id="FN393069">
    <property type="protein sequence ID" value="CAY79507.1"/>
    <property type="molecule type" value="Genomic_DNA"/>
</dbReference>
<keyword evidence="1" id="KW-1133">Transmembrane helix</keyword>
<organism evidence="2 3">
    <name type="scientific">Saccharomyces cerevisiae (strain Lalvin EC1118 / Prise de mousse)</name>
    <name type="common">Baker's yeast</name>
    <dbReference type="NCBI Taxonomy" id="643680"/>
    <lineage>
        <taxon>Eukaryota</taxon>
        <taxon>Fungi</taxon>
        <taxon>Dikarya</taxon>
        <taxon>Ascomycota</taxon>
        <taxon>Saccharomycotina</taxon>
        <taxon>Saccharomycetes</taxon>
        <taxon>Saccharomycetales</taxon>
        <taxon>Saccharomycetaceae</taxon>
        <taxon>Saccharomyces</taxon>
    </lineage>
</organism>
<dbReference type="AlphaFoldDB" id="C8Z7Z1"/>
<sequence>MMVDPLYKGGLTKPLCSSGLRPITDSCVVIPNFDNSVRSIIVVNILVFAGILYSQFRNTLSIFSLWCPNTRAVFLFICPCLLYFYQGIFSTDEQIGTFNIIWMLRRLTIELIIRNLNAEKER</sequence>
<protein>
    <submittedName>
        <fullName evidence="2">EC1118_1F29_0001p</fullName>
    </submittedName>
</protein>
<feature type="transmembrane region" description="Helical" evidence="1">
    <location>
        <begin position="40"/>
        <end position="60"/>
    </location>
</feature>
<reference evidence="2 3" key="1">
    <citation type="journal article" date="2009" name="Proc. Natl. Acad. Sci. U.S.A.">
        <title>Eukaryote-to-eukaryote gene transfer events revealed by the genome sequence of the wine yeast Saccharomyces cerevisiae EC1118.</title>
        <authorList>
            <person name="Novo M."/>
            <person name="Bigey F."/>
            <person name="Beyne E."/>
            <person name="Galeote V."/>
            <person name="Gavory F."/>
            <person name="Mallet S."/>
            <person name="Cambot B."/>
            <person name="Legras J.L."/>
            <person name="Wincker P."/>
            <person name="Casaregola S."/>
            <person name="Dequin S."/>
        </authorList>
    </citation>
    <scope>NUCLEOTIDE SEQUENCE [LARGE SCALE GENOMIC DNA]</scope>
    <source>
        <strain evidence="3">Lalvin EC1118 / Prise de mousse</strain>
    </source>
</reference>
<feature type="transmembrane region" description="Helical" evidence="1">
    <location>
        <begin position="72"/>
        <end position="89"/>
    </location>
</feature>
<proteinExistence type="predicted"/>
<evidence type="ECO:0000313" key="2">
    <source>
        <dbReference type="EMBL" id="CAY79507.1"/>
    </source>
</evidence>
<evidence type="ECO:0000256" key="1">
    <source>
        <dbReference type="SAM" id="Phobius"/>
    </source>
</evidence>